<evidence type="ECO:0000256" key="1">
    <source>
        <dbReference type="ARBA" id="ARBA00023125"/>
    </source>
</evidence>
<dbReference type="EMBL" id="QMIG01000014">
    <property type="protein sequence ID" value="RAW13159.1"/>
    <property type="molecule type" value="Genomic_DNA"/>
</dbReference>
<protein>
    <recommendedName>
        <fullName evidence="2">AraC-type arabinose-binding/dimerisation domain-containing protein</fullName>
    </recommendedName>
</protein>
<dbReference type="Gene3D" id="2.60.120.10">
    <property type="entry name" value="Jelly Rolls"/>
    <property type="match status" value="1"/>
</dbReference>
<dbReference type="AlphaFoldDB" id="A0A329QN56"/>
<organism evidence="3 4">
    <name type="scientific">Phytoactinopolyspora halophila</name>
    <dbReference type="NCBI Taxonomy" id="1981511"/>
    <lineage>
        <taxon>Bacteria</taxon>
        <taxon>Bacillati</taxon>
        <taxon>Actinomycetota</taxon>
        <taxon>Actinomycetes</taxon>
        <taxon>Jiangellales</taxon>
        <taxon>Jiangellaceae</taxon>
        <taxon>Phytoactinopolyspora</taxon>
    </lineage>
</organism>
<gene>
    <name evidence="3" type="ORF">DPM12_13755</name>
</gene>
<comment type="caution">
    <text evidence="3">The sequence shown here is derived from an EMBL/GenBank/DDBJ whole genome shotgun (WGS) entry which is preliminary data.</text>
</comment>
<accession>A0A329QN56</accession>
<dbReference type="Proteomes" id="UP000250462">
    <property type="component" value="Unassembled WGS sequence"/>
</dbReference>
<evidence type="ECO:0000259" key="2">
    <source>
        <dbReference type="Pfam" id="PF02311"/>
    </source>
</evidence>
<sequence>MPGRNGRSRSSGVRWSRIRTSVAAVVALMGAPSCPRHAGLPPRTAPRRSAVSVIRFDPKDAHVSLPPDHRHAHDFLTLVYIEEGTGSFAVDGTKRSLRAGDVHAVSPGQVIGVAAASELARCRAWSVTFTPDAIPALAGCCARPICRST</sequence>
<feature type="domain" description="AraC-type arabinose-binding/dimerisation" evidence="2">
    <location>
        <begin position="70"/>
        <end position="135"/>
    </location>
</feature>
<keyword evidence="4" id="KW-1185">Reference proteome</keyword>
<dbReference type="InterPro" id="IPR014710">
    <property type="entry name" value="RmlC-like_jellyroll"/>
</dbReference>
<dbReference type="GO" id="GO:0003677">
    <property type="term" value="F:DNA binding"/>
    <property type="evidence" value="ECO:0007669"/>
    <property type="project" value="UniProtKB-KW"/>
</dbReference>
<dbReference type="SUPFAM" id="SSF51215">
    <property type="entry name" value="Regulatory protein AraC"/>
    <property type="match status" value="1"/>
</dbReference>
<name>A0A329QN56_9ACTN</name>
<evidence type="ECO:0000313" key="3">
    <source>
        <dbReference type="EMBL" id="RAW13159.1"/>
    </source>
</evidence>
<dbReference type="Pfam" id="PF02311">
    <property type="entry name" value="AraC_binding"/>
    <property type="match status" value="1"/>
</dbReference>
<dbReference type="InterPro" id="IPR003313">
    <property type="entry name" value="AraC-bd"/>
</dbReference>
<keyword evidence="1" id="KW-0238">DNA-binding</keyword>
<dbReference type="InterPro" id="IPR037923">
    <property type="entry name" value="HTH-like"/>
</dbReference>
<evidence type="ECO:0000313" key="4">
    <source>
        <dbReference type="Proteomes" id="UP000250462"/>
    </source>
</evidence>
<dbReference type="GO" id="GO:0006355">
    <property type="term" value="P:regulation of DNA-templated transcription"/>
    <property type="evidence" value="ECO:0007669"/>
    <property type="project" value="InterPro"/>
</dbReference>
<reference evidence="3 4" key="1">
    <citation type="submission" date="2018-06" db="EMBL/GenBank/DDBJ databases">
        <title>Phytoactinopolyspora halophila sp. nov., a novel halophilic actinomycete isolated from a saline soil in China.</title>
        <authorList>
            <person name="Tang S.-K."/>
        </authorList>
    </citation>
    <scope>NUCLEOTIDE SEQUENCE [LARGE SCALE GENOMIC DNA]</scope>
    <source>
        <strain evidence="3 4">YIM 96934</strain>
    </source>
</reference>
<proteinExistence type="predicted"/>